<keyword evidence="1" id="KW-0732">Signal</keyword>
<evidence type="ECO:0000313" key="2">
    <source>
        <dbReference type="EMBL" id="MCK6264985.1"/>
    </source>
</evidence>
<dbReference type="NCBIfam" id="TIGR01409">
    <property type="entry name" value="TAT_signal_seq"/>
    <property type="match status" value="1"/>
</dbReference>
<sequence>MNNKNKSDNGKVDTSRRDLLKGITTAAVVGSVVAGTSTAVSAKEEIAVKPEKATDGYHETQHIRDYYESL</sequence>
<dbReference type="NCBIfam" id="TIGR02811">
    <property type="entry name" value="formate_TAT"/>
    <property type="match status" value="1"/>
</dbReference>
<dbReference type="RefSeq" id="WP_248010064.1">
    <property type="nucleotide sequence ID" value="NZ_JAJHVV010000011.1"/>
</dbReference>
<dbReference type="AlphaFoldDB" id="A0A9X1XPY6"/>
<protein>
    <submittedName>
        <fullName evidence="2">Twin-arginine translocation signal domain-containing protein</fullName>
    </submittedName>
</protein>
<dbReference type="InterPro" id="IPR019546">
    <property type="entry name" value="TAT_signal_bac_arc"/>
</dbReference>
<dbReference type="InterPro" id="IPR006311">
    <property type="entry name" value="TAT_signal"/>
</dbReference>
<organism evidence="2 3">
    <name type="scientific">Vibrio amylolyticus</name>
    <dbReference type="NCBI Taxonomy" id="2847292"/>
    <lineage>
        <taxon>Bacteria</taxon>
        <taxon>Pseudomonadati</taxon>
        <taxon>Pseudomonadota</taxon>
        <taxon>Gammaproteobacteria</taxon>
        <taxon>Vibrionales</taxon>
        <taxon>Vibrionaceae</taxon>
        <taxon>Vibrio</taxon>
    </lineage>
</organism>
<evidence type="ECO:0000256" key="1">
    <source>
        <dbReference type="ARBA" id="ARBA00022729"/>
    </source>
</evidence>
<reference evidence="2" key="1">
    <citation type="submission" date="2021-11" db="EMBL/GenBank/DDBJ databases">
        <title>Vibrio ZSDE26 sp. nov. and Vibrio ZSDZ34 sp. nov., isolated from coastal seawater in Qingdao.</title>
        <authorList>
            <person name="Zhang P."/>
        </authorList>
    </citation>
    <scope>NUCLEOTIDE SEQUENCE</scope>
    <source>
        <strain evidence="2">ZSDE26</strain>
    </source>
</reference>
<dbReference type="EMBL" id="JAJHVV010000011">
    <property type="protein sequence ID" value="MCK6264985.1"/>
    <property type="molecule type" value="Genomic_DNA"/>
</dbReference>
<evidence type="ECO:0000313" key="3">
    <source>
        <dbReference type="Proteomes" id="UP001139559"/>
    </source>
</evidence>
<keyword evidence="3" id="KW-1185">Reference proteome</keyword>
<gene>
    <name evidence="2" type="ORF">KP803_17030</name>
</gene>
<dbReference type="InterPro" id="IPR014177">
    <property type="entry name" value="Formate_DH_TAT-contain"/>
</dbReference>
<proteinExistence type="predicted"/>
<dbReference type="Proteomes" id="UP001139559">
    <property type="component" value="Unassembled WGS sequence"/>
</dbReference>
<dbReference type="PIRSF" id="PIRSF036704">
    <property type="entry name" value="UCP036704"/>
    <property type="match status" value="1"/>
</dbReference>
<accession>A0A9X1XPY6</accession>
<name>A0A9X1XPY6_9VIBR</name>
<comment type="caution">
    <text evidence="2">The sequence shown here is derived from an EMBL/GenBank/DDBJ whole genome shotgun (WGS) entry which is preliminary data.</text>
</comment>
<dbReference type="PROSITE" id="PS51318">
    <property type="entry name" value="TAT"/>
    <property type="match status" value="1"/>
</dbReference>